<accession>A0ABT2WG14</accession>
<dbReference type="InterPro" id="IPR036013">
    <property type="entry name" value="Band_7/SPFH_dom_sf"/>
</dbReference>
<comment type="subunit">
    <text evidence="2">HflC and HflK may interact to form a multimeric complex.</text>
</comment>
<keyword evidence="5" id="KW-0378">Hydrolase</keyword>
<reference evidence="5 6" key="1">
    <citation type="submission" date="2022-10" db="EMBL/GenBank/DDBJ databases">
        <title>Description of Fervidibacillus gen. nov. in the family Fervidibacillaceae fam. nov. with two species, Fervidibacillus albus sp. nov., and Fervidibacillus halotolerans sp. nov., isolated from tidal flat sediments.</title>
        <authorList>
            <person name="Kwon K.K."/>
            <person name="Yang S.-H."/>
        </authorList>
    </citation>
    <scope>NUCLEOTIDE SEQUENCE [LARGE SCALE GENOMIC DNA]</scope>
    <source>
        <strain evidence="5 6">DSM 23332</strain>
    </source>
</reference>
<feature type="compositionally biased region" description="Acidic residues" evidence="3">
    <location>
        <begin position="313"/>
        <end position="323"/>
    </location>
</feature>
<dbReference type="RefSeq" id="WP_173657654.1">
    <property type="nucleotide sequence ID" value="NZ_JAOUSE010000021.1"/>
</dbReference>
<comment type="function">
    <text evidence="2">HflC and HflK could encode or regulate a protease.</text>
</comment>
<feature type="transmembrane region" description="Helical" evidence="2">
    <location>
        <begin position="7"/>
        <end position="29"/>
    </location>
</feature>
<organism evidence="5 6">
    <name type="scientific">Pallidibacillus thermolactis</name>
    <dbReference type="NCBI Taxonomy" id="251051"/>
    <lineage>
        <taxon>Bacteria</taxon>
        <taxon>Bacillati</taxon>
        <taxon>Bacillota</taxon>
        <taxon>Bacilli</taxon>
        <taxon>Bacillales</taxon>
        <taxon>Bacillaceae</taxon>
        <taxon>Pallidibacillus</taxon>
    </lineage>
</organism>
<comment type="caution">
    <text evidence="5">The sequence shown here is derived from an EMBL/GenBank/DDBJ whole genome shotgun (WGS) entry which is preliminary data.</text>
</comment>
<dbReference type="CDD" id="cd03404">
    <property type="entry name" value="SPFH_HflK"/>
    <property type="match status" value="1"/>
</dbReference>
<dbReference type="Pfam" id="PF01145">
    <property type="entry name" value="Band_7"/>
    <property type="match status" value="1"/>
</dbReference>
<dbReference type="SMART" id="SM00244">
    <property type="entry name" value="PHB"/>
    <property type="match status" value="1"/>
</dbReference>
<feature type="domain" description="Band 7" evidence="4">
    <location>
        <begin position="26"/>
        <end position="197"/>
    </location>
</feature>
<dbReference type="InterPro" id="IPR001107">
    <property type="entry name" value="Band_7"/>
</dbReference>
<dbReference type="Gene3D" id="3.30.479.30">
    <property type="entry name" value="Band 7 domain"/>
    <property type="match status" value="1"/>
</dbReference>
<comment type="similarity">
    <text evidence="1 2">Belongs to the band 7/mec-2 family. HflK subfamily.</text>
</comment>
<dbReference type="GO" id="GO:0006508">
    <property type="term" value="P:proteolysis"/>
    <property type="evidence" value="ECO:0007669"/>
    <property type="project" value="UniProtKB-KW"/>
</dbReference>
<evidence type="ECO:0000256" key="2">
    <source>
        <dbReference type="RuleBase" id="RU364113"/>
    </source>
</evidence>
<proteinExistence type="inferred from homology"/>
<dbReference type="GO" id="GO:0008233">
    <property type="term" value="F:peptidase activity"/>
    <property type="evidence" value="ECO:0007669"/>
    <property type="project" value="UniProtKB-KW"/>
</dbReference>
<evidence type="ECO:0000259" key="4">
    <source>
        <dbReference type="SMART" id="SM00244"/>
    </source>
</evidence>
<dbReference type="SUPFAM" id="SSF117892">
    <property type="entry name" value="Band 7/SPFH domain"/>
    <property type="match status" value="1"/>
</dbReference>
<keyword evidence="2" id="KW-1133">Transmembrane helix</keyword>
<gene>
    <name evidence="5" type="primary">hflK</name>
    <name evidence="5" type="ORF">OEV82_08295</name>
</gene>
<keyword evidence="6" id="KW-1185">Reference proteome</keyword>
<protein>
    <recommendedName>
        <fullName evidence="2">Protein HflK</fullName>
    </recommendedName>
</protein>
<dbReference type="EMBL" id="JAOUSE010000021">
    <property type="protein sequence ID" value="MCU9594455.1"/>
    <property type="molecule type" value="Genomic_DNA"/>
</dbReference>
<evidence type="ECO:0000313" key="6">
    <source>
        <dbReference type="Proteomes" id="UP001208656"/>
    </source>
</evidence>
<evidence type="ECO:0000256" key="3">
    <source>
        <dbReference type="SAM" id="MobiDB-lite"/>
    </source>
</evidence>
<evidence type="ECO:0000313" key="5">
    <source>
        <dbReference type="EMBL" id="MCU9594455.1"/>
    </source>
</evidence>
<sequence length="323" mass="36085">MASLRQIYVTTGIIIGIILLGLIAFTSWYTVDESDQAVILTFGKAEETVTEPGLKFKLPWPIQSVEKVSKETYSLQFGFGDEANEADAKMITGDENIVYADLVVQYKIADPVKYLFNAEKPREILYDATSASLRSIIGSSQIDDALTDGKAEIEAEVWELLTRLVEDYDIGVSIQAVKLQDVELPNDEVQKAFTKVTDARETMQTKLNEAEKYKNQKINEAEGEVEAIISRAEGEKAARIEEARGNVAVFNSLLSEYKKSPQVTRDRLVIETLERVLPDAQIYIMNDDSGTLTYLPLNPIQNTQQPNANTSEQENEEGSENNE</sequence>
<comment type="subcellular location">
    <subcellularLocation>
        <location evidence="2">Membrane</location>
    </subcellularLocation>
</comment>
<keyword evidence="2" id="KW-0472">Membrane</keyword>
<feature type="compositionally biased region" description="Polar residues" evidence="3">
    <location>
        <begin position="299"/>
        <end position="308"/>
    </location>
</feature>
<dbReference type="PANTHER" id="PTHR42911">
    <property type="entry name" value="MODULATOR OF FTSH PROTEASE HFLC"/>
    <property type="match status" value="1"/>
</dbReference>
<name>A0ABT2WG14_9BACI</name>
<dbReference type="Proteomes" id="UP001208656">
    <property type="component" value="Unassembled WGS sequence"/>
</dbReference>
<keyword evidence="2" id="KW-0812">Transmembrane</keyword>
<feature type="region of interest" description="Disordered" evidence="3">
    <location>
        <begin position="295"/>
        <end position="323"/>
    </location>
</feature>
<keyword evidence="5" id="KW-0645">Protease</keyword>
<dbReference type="InterPro" id="IPR010201">
    <property type="entry name" value="HflK"/>
</dbReference>
<dbReference type="PANTHER" id="PTHR42911:SF2">
    <property type="entry name" value="PROHIBITIN FAMILY PROTEIN"/>
    <property type="match status" value="1"/>
</dbReference>
<evidence type="ECO:0000256" key="1">
    <source>
        <dbReference type="ARBA" id="ARBA00006971"/>
    </source>
</evidence>
<dbReference type="NCBIfam" id="TIGR01933">
    <property type="entry name" value="hflK"/>
    <property type="match status" value="1"/>
</dbReference>